<dbReference type="PANTHER" id="PTHR47691">
    <property type="entry name" value="REGULATOR-RELATED"/>
    <property type="match status" value="1"/>
</dbReference>
<dbReference type="Proteomes" id="UP000031672">
    <property type="component" value="Unassembled WGS sequence"/>
</dbReference>
<proteinExistence type="predicted"/>
<dbReference type="InterPro" id="IPR011990">
    <property type="entry name" value="TPR-like_helical_dom_sf"/>
</dbReference>
<organism evidence="1 2">
    <name type="scientific">Vibrio renipiscarius</name>
    <dbReference type="NCBI Taxonomy" id="1461322"/>
    <lineage>
        <taxon>Bacteria</taxon>
        <taxon>Pseudomonadati</taxon>
        <taxon>Pseudomonadota</taxon>
        <taxon>Gammaproteobacteria</taxon>
        <taxon>Vibrionales</taxon>
        <taxon>Vibrionaceae</taxon>
        <taxon>Vibrio</taxon>
    </lineage>
</organism>
<protein>
    <submittedName>
        <fullName evidence="1">Uncharacterized protein</fullName>
    </submittedName>
</protein>
<dbReference type="AlphaFoldDB" id="A0A0C2JKN9"/>
<evidence type="ECO:0000313" key="1">
    <source>
        <dbReference type="EMBL" id="KII76133.1"/>
    </source>
</evidence>
<accession>A0A0C2JKN9</accession>
<keyword evidence="2" id="KW-1185">Reference proteome</keyword>
<reference evidence="1 2" key="1">
    <citation type="submission" date="2014-11" db="EMBL/GenBank/DDBJ databases">
        <title>Draft Genome Sequence of Vibrio piscirenalis strains CECT 8603T and CECT 8604, two marine Gammaproteobacterium isolated from cultured gilthead sea bream (Sparus aurata).</title>
        <authorList>
            <person name="Arahal D.R."/>
            <person name="Rodrigo-Torres L."/>
            <person name="Lucena T."/>
            <person name="Pujalte M.J."/>
        </authorList>
    </citation>
    <scope>NUCLEOTIDE SEQUENCE [LARGE SCALE GENOMIC DNA]</scope>
    <source>
        <strain evidence="1 2">DCR 1-4-2</strain>
    </source>
</reference>
<dbReference type="Gene3D" id="1.25.40.10">
    <property type="entry name" value="Tetratricopeptide repeat domain"/>
    <property type="match status" value="1"/>
</dbReference>
<dbReference type="PANTHER" id="PTHR47691:SF3">
    <property type="entry name" value="HTH-TYPE TRANSCRIPTIONAL REGULATOR RV0890C-RELATED"/>
    <property type="match status" value="1"/>
</dbReference>
<comment type="caution">
    <text evidence="1">The sequence shown here is derived from an EMBL/GenBank/DDBJ whole genome shotgun (WGS) entry which is preliminary data.</text>
</comment>
<dbReference type="EMBL" id="JTKH01000024">
    <property type="protein sequence ID" value="KII76133.1"/>
    <property type="molecule type" value="Genomic_DNA"/>
</dbReference>
<evidence type="ECO:0000313" key="2">
    <source>
        <dbReference type="Proteomes" id="UP000031672"/>
    </source>
</evidence>
<dbReference type="GO" id="GO:0043531">
    <property type="term" value="F:ADP binding"/>
    <property type="evidence" value="ECO:0007669"/>
    <property type="project" value="InterPro"/>
</dbReference>
<gene>
    <name evidence="1" type="ORF">OJ16_15050</name>
</gene>
<dbReference type="Gene3D" id="3.40.50.300">
    <property type="entry name" value="P-loop containing nucleotide triphosphate hydrolases"/>
    <property type="match status" value="1"/>
</dbReference>
<dbReference type="STRING" id="1461322.OJ16_15050"/>
<dbReference type="SUPFAM" id="SSF52540">
    <property type="entry name" value="P-loop containing nucleoside triphosphate hydrolases"/>
    <property type="match status" value="1"/>
</dbReference>
<accession>A0A0C2K2H8</accession>
<sequence>MLLFCIEEALGKYIFDNEHAVTASHHNMKDINIQDAIERAYLDDIFQLVLKATIGTPSESSVKRLYKLSHDLCLFEVRNAIAHPNRPFLDVYWYRVAALAADPAFEALGIKEPKSTLYSAEQGTISEPPEGWDKKYLWNIPNNLPHKFESDITGLIGRNRDLDELKKKLSSQRVHTAAIVAPGGFGKTALALDLLKQLVSSSETTNWLDAVTYVTLKTKTWLDDKFVDLQAVDEIEKVEQNIAEQLGIIFDEYIDNLEQAIESFGDKRILICIDNLETIIRDNDDEFQSFIDKLPREWKVIVTSRVTITNAYIYSLQELNERNAIHLARMYNRNKGGDELPQDKYTQIANQCYFNPLAIKMTLDLYLTGNQLPESIGKAKSNIANFSFSNLIDSLSENALKILELVFSKPDCNRKLICEMLGVSTDYAAEAINELSRTSLLNRTPNKDKESYEINGSIKDLLIINPKCIAIREHIQAKLIQQQNVLHQIDIDQRASNFPCWHIQFLPNDIESGLKIIMADFVKFRFAKNANKGKLSELYASFSQNEEHYSDSYLFLRSYAKVCEVLQLYSQAEKLYLKSIALTDDMTTKYMIARYYFETSKFDKSIEMYDNLVSQIRAVKTEDDIIPFYDSIYQGYFLSHLYIGHYDFVLEYTKKWKDEEEFSSLFGTYRASAYKRKIEATNKNDTAQIVSIFNSATKILDDIYRNDGYSLASATQGFKVIEELVYFYKYEQNCRYDKISCLQFLEFCDKHLVDIVDTSRNKSSEDIKLIARELSNISVPNNPFACKNYWQSYSSPNYKNAINRNDVNPEYTLVKIHRFAENKVGNRTNFLFSRDDKDEEYFVHFDSLENCDWHDWLKLSSNEQLAVKDATRVQGRNALNVLSCYLVES</sequence>
<dbReference type="InterPro" id="IPR027417">
    <property type="entry name" value="P-loop_NTPase"/>
</dbReference>
<name>A0A0C2JKN9_9VIBR</name>